<keyword evidence="3" id="KW-1185">Reference proteome</keyword>
<evidence type="ECO:0000313" key="3">
    <source>
        <dbReference type="Proteomes" id="UP000700334"/>
    </source>
</evidence>
<sequence>MLTDCVNVTQTQSSPKALGLSHMTLWRKWMQPQIQGCHSEIHTVSDYNCEVKKPKIKQEMASPSSKQDFSKDKPLKGGTFVIRSYSPNGSIEANTMENQETNMAMWFQFIARKQSLSRKENQRSDREATGHKRFVNSAKH</sequence>
<dbReference type="EMBL" id="JAGFMF010011868">
    <property type="protein sequence ID" value="KAG8510606.1"/>
    <property type="molecule type" value="Genomic_DNA"/>
</dbReference>
<accession>A0A8J6DJM9</accession>
<reference evidence="2" key="1">
    <citation type="journal article" date="2021" name="Evol. Appl.">
        <title>The genome of the Pyrenean desman and the effects of bottlenecks and inbreeding on the genomic landscape of an endangered species.</title>
        <authorList>
            <person name="Escoda L."/>
            <person name="Castresana J."/>
        </authorList>
    </citation>
    <scope>NUCLEOTIDE SEQUENCE</scope>
    <source>
        <strain evidence="2">IBE-C5619</strain>
    </source>
</reference>
<comment type="caution">
    <text evidence="2">The sequence shown here is derived from an EMBL/GenBank/DDBJ whole genome shotgun (WGS) entry which is preliminary data.</text>
</comment>
<organism evidence="2 3">
    <name type="scientific">Galemys pyrenaicus</name>
    <name type="common">Iberian desman</name>
    <name type="synonym">Pyrenean desman</name>
    <dbReference type="NCBI Taxonomy" id="202257"/>
    <lineage>
        <taxon>Eukaryota</taxon>
        <taxon>Metazoa</taxon>
        <taxon>Chordata</taxon>
        <taxon>Craniata</taxon>
        <taxon>Vertebrata</taxon>
        <taxon>Euteleostomi</taxon>
        <taxon>Mammalia</taxon>
        <taxon>Eutheria</taxon>
        <taxon>Laurasiatheria</taxon>
        <taxon>Eulipotyphla</taxon>
        <taxon>Talpidae</taxon>
        <taxon>Galemys</taxon>
    </lineage>
</organism>
<feature type="region of interest" description="Disordered" evidence="1">
    <location>
        <begin position="116"/>
        <end position="140"/>
    </location>
</feature>
<name>A0A8J6DJM9_GALPY</name>
<dbReference type="Proteomes" id="UP000700334">
    <property type="component" value="Unassembled WGS sequence"/>
</dbReference>
<dbReference type="AlphaFoldDB" id="A0A8J6DJM9"/>
<feature type="compositionally biased region" description="Basic and acidic residues" evidence="1">
    <location>
        <begin position="117"/>
        <end position="130"/>
    </location>
</feature>
<gene>
    <name evidence="2" type="ORF">J0S82_002662</name>
</gene>
<proteinExistence type="predicted"/>
<feature type="non-terminal residue" evidence="2">
    <location>
        <position position="1"/>
    </location>
</feature>
<evidence type="ECO:0000313" key="2">
    <source>
        <dbReference type="EMBL" id="KAG8510606.1"/>
    </source>
</evidence>
<protein>
    <submittedName>
        <fullName evidence="2">Uncharacterized protein</fullName>
    </submittedName>
</protein>
<feature type="compositionally biased region" description="Basic residues" evidence="1">
    <location>
        <begin position="131"/>
        <end position="140"/>
    </location>
</feature>
<evidence type="ECO:0000256" key="1">
    <source>
        <dbReference type="SAM" id="MobiDB-lite"/>
    </source>
</evidence>